<evidence type="ECO:0008006" key="3">
    <source>
        <dbReference type="Google" id="ProtNLM"/>
    </source>
</evidence>
<keyword evidence="2" id="KW-1185">Reference proteome</keyword>
<evidence type="ECO:0000313" key="1">
    <source>
        <dbReference type="EMBL" id="MDR7208361.1"/>
    </source>
</evidence>
<proteinExistence type="predicted"/>
<name>A0ABU1Y4B6_9FLAO</name>
<dbReference type="RefSeq" id="WP_310276937.1">
    <property type="nucleotide sequence ID" value="NZ_JAVDWQ010000001.1"/>
</dbReference>
<organism evidence="1 2">
    <name type="scientific">Flavobacterium piscis</name>
    <dbReference type="NCBI Taxonomy" id="1114874"/>
    <lineage>
        <taxon>Bacteria</taxon>
        <taxon>Pseudomonadati</taxon>
        <taxon>Bacteroidota</taxon>
        <taxon>Flavobacteriia</taxon>
        <taxon>Flavobacteriales</taxon>
        <taxon>Flavobacteriaceae</taxon>
        <taxon>Flavobacterium</taxon>
    </lineage>
</organism>
<protein>
    <recommendedName>
        <fullName evidence="3">Caspase family protein</fullName>
    </recommendedName>
</protein>
<comment type="caution">
    <text evidence="1">The sequence shown here is derived from an EMBL/GenBank/DDBJ whole genome shotgun (WGS) entry which is preliminary data.</text>
</comment>
<evidence type="ECO:0000313" key="2">
    <source>
        <dbReference type="Proteomes" id="UP001269081"/>
    </source>
</evidence>
<dbReference type="EMBL" id="JAVDWQ010000001">
    <property type="protein sequence ID" value="MDR7208361.1"/>
    <property type="molecule type" value="Genomic_DNA"/>
</dbReference>
<gene>
    <name evidence="1" type="ORF">J2W48_000282</name>
</gene>
<reference evidence="1 2" key="1">
    <citation type="submission" date="2023-07" db="EMBL/GenBank/DDBJ databases">
        <title>Sorghum-associated microbial communities from plants grown in Nebraska, USA.</title>
        <authorList>
            <person name="Schachtman D."/>
        </authorList>
    </citation>
    <scope>NUCLEOTIDE SEQUENCE [LARGE SCALE GENOMIC DNA]</scope>
    <source>
        <strain evidence="1 2">4129</strain>
    </source>
</reference>
<dbReference type="Proteomes" id="UP001269081">
    <property type="component" value="Unassembled WGS sequence"/>
</dbReference>
<sequence>MNDYKGILVLHAVDNSTLFLNGFEKEFSDYYFSFDSTQDSILKAKTLLGDLNPKSLIIYLGHGSSSGLYEPDESHLYEKKFLDVTWGNHYFEDHDILILSCKSNDYTNKVYTSNFSLGFGNIISSEEELKIYNEKNDIKKKLSVNEINLFNEIYIKISIKIVKSLINSLISFDNISKYFNFLINQEINKILLDKKNDNRVELSRMLFEFRNEIVLKKNA</sequence>
<accession>A0ABU1Y4B6</accession>